<dbReference type="SUPFAM" id="SSF56672">
    <property type="entry name" value="DNA/RNA polymerases"/>
    <property type="match status" value="1"/>
</dbReference>
<evidence type="ECO:0000313" key="5">
    <source>
        <dbReference type="EMBL" id="KAK1346906.1"/>
    </source>
</evidence>
<feature type="region of interest" description="Disordered" evidence="2">
    <location>
        <begin position="560"/>
        <end position="590"/>
    </location>
</feature>
<dbReference type="InterPro" id="IPR043128">
    <property type="entry name" value="Rev_trsase/Diguanyl_cyclase"/>
</dbReference>
<reference evidence="5" key="1">
    <citation type="submission" date="2023-06" db="EMBL/GenBank/DDBJ databases">
        <title>Reference genome for the Northern bat (Eptesicus nilssonii), a most northern bat species.</title>
        <authorList>
            <person name="Laine V.N."/>
            <person name="Pulliainen A.T."/>
            <person name="Lilley T.M."/>
        </authorList>
    </citation>
    <scope>NUCLEOTIDE SEQUENCE</scope>
    <source>
        <strain evidence="5">BLF_Eptnil</strain>
        <tissue evidence="5">Kidney</tissue>
    </source>
</reference>
<dbReference type="EMBL" id="JAULJE010000001">
    <property type="protein sequence ID" value="KAK1346906.1"/>
    <property type="molecule type" value="Genomic_DNA"/>
</dbReference>
<dbReference type="Gene3D" id="3.10.10.10">
    <property type="entry name" value="HIV Type 1 Reverse Transcriptase, subunit A, domain 1"/>
    <property type="match status" value="1"/>
</dbReference>
<dbReference type="PROSITE" id="PS50878">
    <property type="entry name" value="RT_POL"/>
    <property type="match status" value="1"/>
</dbReference>
<dbReference type="PROSITE" id="PS50879">
    <property type="entry name" value="RNASE_H_1"/>
    <property type="match status" value="1"/>
</dbReference>
<dbReference type="InterPro" id="IPR000477">
    <property type="entry name" value="RT_dom"/>
</dbReference>
<protein>
    <submittedName>
        <fullName evidence="5">Uncharacterized protein</fullName>
    </submittedName>
</protein>
<dbReference type="Proteomes" id="UP001177744">
    <property type="component" value="Unassembled WGS sequence"/>
</dbReference>
<dbReference type="SUPFAM" id="SSF53098">
    <property type="entry name" value="Ribonuclease H-like"/>
    <property type="match status" value="1"/>
</dbReference>
<accession>A0AA40LUP0</accession>
<dbReference type="PANTHER" id="PTHR33064:SF38">
    <property type="entry name" value="LRRGT00076-LIKE"/>
    <property type="match status" value="1"/>
</dbReference>
<evidence type="ECO:0000256" key="1">
    <source>
        <dbReference type="ARBA" id="ARBA00010879"/>
    </source>
</evidence>
<feature type="domain" description="Reverse transcriptase" evidence="3">
    <location>
        <begin position="86"/>
        <end position="278"/>
    </location>
</feature>
<evidence type="ECO:0000259" key="4">
    <source>
        <dbReference type="PROSITE" id="PS50879"/>
    </source>
</evidence>
<dbReference type="InterPro" id="IPR036397">
    <property type="entry name" value="RNaseH_sf"/>
</dbReference>
<feature type="compositionally biased region" description="Basic and acidic residues" evidence="2">
    <location>
        <begin position="564"/>
        <end position="590"/>
    </location>
</feature>
<dbReference type="Gene3D" id="3.30.70.270">
    <property type="match status" value="1"/>
</dbReference>
<organism evidence="5 6">
    <name type="scientific">Cnephaeus nilssonii</name>
    <name type="common">Northern bat</name>
    <name type="synonym">Eptesicus nilssonii</name>
    <dbReference type="NCBI Taxonomy" id="3371016"/>
    <lineage>
        <taxon>Eukaryota</taxon>
        <taxon>Metazoa</taxon>
        <taxon>Chordata</taxon>
        <taxon>Craniata</taxon>
        <taxon>Vertebrata</taxon>
        <taxon>Euteleostomi</taxon>
        <taxon>Mammalia</taxon>
        <taxon>Eutheria</taxon>
        <taxon>Laurasiatheria</taxon>
        <taxon>Chiroptera</taxon>
        <taxon>Yangochiroptera</taxon>
        <taxon>Vespertilionidae</taxon>
        <taxon>Cnephaeus</taxon>
    </lineage>
</organism>
<keyword evidence="6" id="KW-1185">Reference proteome</keyword>
<dbReference type="GO" id="GO:0004523">
    <property type="term" value="F:RNA-DNA hybrid ribonuclease activity"/>
    <property type="evidence" value="ECO:0007669"/>
    <property type="project" value="InterPro"/>
</dbReference>
<sequence>MILSLRVPREEEWRLYTSLSNEPTVAMELEAEFPLVWAEENPPGLAKNDALILIDMKPRAQPVKIHQYMVLWEACLGIQIHLDQLSKWGLLKRCQSPRNTPLLPIKKPGTNNYHQVQDLRAINEAVIMLHSALPNPYTMLGLIPSEAEWFTCLDLKDTFFCLQLVLNSQSLLAFEWGNLTTGIKEQFIWTRLPQGFKNSPTLFRGALASDLARFPGQDIGCVLLQYVDDLLLASPTKTQSWEGTRALLRLLMEAGYRVSKKKSTNLPKRKLTKANECLGLKENRQSALFQFPLPVDKFESFWEPLGSVEYAFTTIKTKLKEAPASGLPELSQDFNLFIHENNGIALGVLTQKFGPWQRPMAYLSKQIDPVVGGWPPCLRALAATTLLIKEADKLILEAVKTLNPATFLPIAAGAPEHDCQEVLNEVYSGRPELTDKLLHNPDFIRYTDGSSFMGEGKRYAGYAIALYFETLEAKALPEGWSAQRAELWALVRALELSRDKRANIYTDSCYAFATLHIHGAIYKEKGLIAAGGKGIKNQNEILKLLEVVWEPKEVAVIHRKGHQRGKDSLSEGNHRADIAAKQPAREQETPSKIRTTFIPKIYSSGRRMGTARGRNYDQGRMVATPRPQNLPEQLAHWVFLQQQELTHLVKTILEALLSRYYLIA</sequence>
<dbReference type="InterPro" id="IPR051320">
    <property type="entry name" value="Viral_Replic_Matur_Polypro"/>
</dbReference>
<evidence type="ECO:0000256" key="2">
    <source>
        <dbReference type="SAM" id="MobiDB-lite"/>
    </source>
</evidence>
<dbReference type="InterPro" id="IPR043502">
    <property type="entry name" value="DNA/RNA_pol_sf"/>
</dbReference>
<evidence type="ECO:0000259" key="3">
    <source>
        <dbReference type="PROSITE" id="PS50878"/>
    </source>
</evidence>
<dbReference type="InterPro" id="IPR002156">
    <property type="entry name" value="RNaseH_domain"/>
</dbReference>
<dbReference type="Gene3D" id="3.10.20.370">
    <property type="match status" value="1"/>
</dbReference>
<dbReference type="Pfam" id="PF00075">
    <property type="entry name" value="RNase_H"/>
    <property type="match status" value="1"/>
</dbReference>
<dbReference type="Gene3D" id="3.30.420.10">
    <property type="entry name" value="Ribonuclease H-like superfamily/Ribonuclease H"/>
    <property type="match status" value="1"/>
</dbReference>
<gene>
    <name evidence="5" type="ORF">QTO34_000766</name>
</gene>
<dbReference type="GO" id="GO:0003676">
    <property type="term" value="F:nucleic acid binding"/>
    <property type="evidence" value="ECO:0007669"/>
    <property type="project" value="InterPro"/>
</dbReference>
<comment type="caution">
    <text evidence="5">The sequence shown here is derived from an EMBL/GenBank/DDBJ whole genome shotgun (WGS) entry which is preliminary data.</text>
</comment>
<evidence type="ECO:0000313" key="6">
    <source>
        <dbReference type="Proteomes" id="UP001177744"/>
    </source>
</evidence>
<proteinExistence type="inferred from homology"/>
<dbReference type="AlphaFoldDB" id="A0AA40LUP0"/>
<dbReference type="CDD" id="cd09273">
    <property type="entry name" value="RNase_HI_RT_Bel"/>
    <property type="match status" value="1"/>
</dbReference>
<dbReference type="Pfam" id="PF00078">
    <property type="entry name" value="RVT_1"/>
    <property type="match status" value="1"/>
</dbReference>
<feature type="domain" description="RNase H type-1" evidence="4">
    <location>
        <begin position="439"/>
        <end position="585"/>
    </location>
</feature>
<comment type="similarity">
    <text evidence="1">Belongs to the beta type-B retroviral polymerase family. HERV class-II K(HML-2) pol subfamily.</text>
</comment>
<dbReference type="InterPro" id="IPR012337">
    <property type="entry name" value="RNaseH-like_sf"/>
</dbReference>
<dbReference type="GO" id="GO:0006259">
    <property type="term" value="P:DNA metabolic process"/>
    <property type="evidence" value="ECO:0007669"/>
    <property type="project" value="UniProtKB-ARBA"/>
</dbReference>
<dbReference type="PANTHER" id="PTHR33064">
    <property type="entry name" value="POL PROTEIN"/>
    <property type="match status" value="1"/>
</dbReference>
<name>A0AA40LUP0_CNENI</name>